<dbReference type="Pfam" id="PF02358">
    <property type="entry name" value="Trehalose_PPase"/>
    <property type="match status" value="1"/>
</dbReference>
<dbReference type="InterPro" id="IPR023214">
    <property type="entry name" value="HAD_sf"/>
</dbReference>
<dbReference type="InterPro" id="IPR044651">
    <property type="entry name" value="OTSB-like"/>
</dbReference>
<feature type="region of interest" description="Disordered" evidence="7">
    <location>
        <begin position="270"/>
        <end position="294"/>
    </location>
</feature>
<comment type="similarity">
    <text evidence="3 6">Belongs to the trehalose phosphatase family.</text>
</comment>
<comment type="caution">
    <text evidence="8">The sequence shown here is derived from an EMBL/GenBank/DDBJ whole genome shotgun (WGS) entry which is preliminary data.</text>
</comment>
<dbReference type="Gene3D" id="3.30.70.1020">
    <property type="entry name" value="Trehalose-6-phosphate phosphatase related protein, domain 2"/>
    <property type="match status" value="1"/>
</dbReference>
<dbReference type="NCBIfam" id="TIGR01484">
    <property type="entry name" value="HAD-SF-IIB"/>
    <property type="match status" value="1"/>
</dbReference>
<name>A0ABN2BWU9_9MICO</name>
<evidence type="ECO:0000256" key="5">
    <source>
        <dbReference type="ARBA" id="ARBA00024179"/>
    </source>
</evidence>
<dbReference type="InterPro" id="IPR036412">
    <property type="entry name" value="HAD-like_sf"/>
</dbReference>
<dbReference type="PANTHER" id="PTHR43768">
    <property type="entry name" value="TREHALOSE 6-PHOSPHATE PHOSPHATASE"/>
    <property type="match status" value="1"/>
</dbReference>
<dbReference type="RefSeq" id="WP_346030635.1">
    <property type="nucleotide sequence ID" value="NZ_BAAANV010000045.1"/>
</dbReference>
<evidence type="ECO:0000256" key="7">
    <source>
        <dbReference type="SAM" id="MobiDB-lite"/>
    </source>
</evidence>
<evidence type="ECO:0000313" key="9">
    <source>
        <dbReference type="Proteomes" id="UP001501288"/>
    </source>
</evidence>
<dbReference type="InterPro" id="IPR006379">
    <property type="entry name" value="HAD-SF_hydro_IIB"/>
</dbReference>
<sequence>MTATPLRPPSREELGAFARRGDVLVASDFDGVLAPIVLDPASARPQPGTIEALSAMAALPGVSVALASGRDLATLRALTGIDESSPIVLIGSHGAEISTTLGSAASGGSALSDVERAALDGATHALETIAERLPATRVEYKPAGVVLHTRGMDEDEAERATCAALAVSQDVPGVHAMRGKAVVELSVLDVSKGAALAALAAERNLRATFYLGDDVTDETVFTTLRAGSDIGVKVGDGDTAAAHRVPGCTDVPTLLDALLGALTKARRYAPRDDADVRDDADAGEGAVSAPEAGR</sequence>
<evidence type="ECO:0000256" key="2">
    <source>
        <dbReference type="ARBA" id="ARBA00005199"/>
    </source>
</evidence>
<evidence type="ECO:0000256" key="1">
    <source>
        <dbReference type="ARBA" id="ARBA00000500"/>
    </source>
</evidence>
<evidence type="ECO:0000313" key="8">
    <source>
        <dbReference type="EMBL" id="GAA1548684.1"/>
    </source>
</evidence>
<proteinExistence type="inferred from homology"/>
<protein>
    <recommendedName>
        <fullName evidence="6">Trehalose 6-phosphate phosphatase</fullName>
        <ecNumber evidence="6">3.1.3.12</ecNumber>
    </recommendedName>
</protein>
<dbReference type="EC" id="3.1.3.12" evidence="6"/>
<accession>A0ABN2BWU9</accession>
<dbReference type="EMBL" id="BAAANV010000045">
    <property type="protein sequence ID" value="GAA1548684.1"/>
    <property type="molecule type" value="Genomic_DNA"/>
</dbReference>
<evidence type="ECO:0000256" key="4">
    <source>
        <dbReference type="ARBA" id="ARBA00022801"/>
    </source>
</evidence>
<keyword evidence="9" id="KW-1185">Reference proteome</keyword>
<dbReference type="SUPFAM" id="SSF56784">
    <property type="entry name" value="HAD-like"/>
    <property type="match status" value="1"/>
</dbReference>
<feature type="compositionally biased region" description="Basic and acidic residues" evidence="7">
    <location>
        <begin position="270"/>
        <end position="280"/>
    </location>
</feature>
<comment type="function">
    <text evidence="5 6">Removes the phosphate from trehalose 6-phosphate to produce free trehalose.</text>
</comment>
<dbReference type="NCBIfam" id="TIGR00685">
    <property type="entry name" value="T6PP"/>
    <property type="match status" value="1"/>
</dbReference>
<reference evidence="8 9" key="1">
    <citation type="journal article" date="2019" name="Int. J. Syst. Evol. Microbiol.">
        <title>The Global Catalogue of Microorganisms (GCM) 10K type strain sequencing project: providing services to taxonomists for standard genome sequencing and annotation.</title>
        <authorList>
            <consortium name="The Broad Institute Genomics Platform"/>
            <consortium name="The Broad Institute Genome Sequencing Center for Infectious Disease"/>
            <person name="Wu L."/>
            <person name="Ma J."/>
        </authorList>
    </citation>
    <scope>NUCLEOTIDE SEQUENCE [LARGE SCALE GENOMIC DNA]</scope>
    <source>
        <strain evidence="8 9">JCM 14588</strain>
    </source>
</reference>
<dbReference type="Proteomes" id="UP001501288">
    <property type="component" value="Unassembled WGS sequence"/>
</dbReference>
<keyword evidence="4 6" id="KW-0378">Hydrolase</keyword>
<dbReference type="InterPro" id="IPR003337">
    <property type="entry name" value="Trehalose_PPase"/>
</dbReference>
<dbReference type="PANTHER" id="PTHR43768:SF3">
    <property type="entry name" value="TREHALOSE 6-PHOSPHATE PHOSPHATASE"/>
    <property type="match status" value="1"/>
</dbReference>
<evidence type="ECO:0000256" key="3">
    <source>
        <dbReference type="ARBA" id="ARBA00008770"/>
    </source>
</evidence>
<comment type="pathway">
    <text evidence="2 6">Glycan biosynthesis; trehalose biosynthesis.</text>
</comment>
<keyword evidence="6" id="KW-0479">Metal-binding</keyword>
<evidence type="ECO:0000256" key="6">
    <source>
        <dbReference type="RuleBase" id="RU361117"/>
    </source>
</evidence>
<comment type="catalytic activity">
    <reaction evidence="1 6">
        <text>alpha,alpha-trehalose 6-phosphate + H2O = alpha,alpha-trehalose + phosphate</text>
        <dbReference type="Rhea" id="RHEA:23420"/>
        <dbReference type="ChEBI" id="CHEBI:15377"/>
        <dbReference type="ChEBI" id="CHEBI:16551"/>
        <dbReference type="ChEBI" id="CHEBI:43474"/>
        <dbReference type="ChEBI" id="CHEBI:58429"/>
        <dbReference type="EC" id="3.1.3.12"/>
    </reaction>
</comment>
<gene>
    <name evidence="8" type="primary">otsB</name>
    <name evidence="8" type="ORF">GCM10009762_22380</name>
</gene>
<organism evidence="8 9">
    <name type="scientific">Dermacoccus barathri</name>
    <dbReference type="NCBI Taxonomy" id="322601"/>
    <lineage>
        <taxon>Bacteria</taxon>
        <taxon>Bacillati</taxon>
        <taxon>Actinomycetota</taxon>
        <taxon>Actinomycetes</taxon>
        <taxon>Micrococcales</taxon>
        <taxon>Dermacoccaceae</taxon>
        <taxon>Dermacoccus</taxon>
    </lineage>
</organism>
<comment type="cofactor">
    <cofactor evidence="6">
        <name>Mg(2+)</name>
        <dbReference type="ChEBI" id="CHEBI:18420"/>
    </cofactor>
</comment>
<dbReference type="Gene3D" id="3.40.50.1000">
    <property type="entry name" value="HAD superfamily/HAD-like"/>
    <property type="match status" value="1"/>
</dbReference>
<keyword evidence="6" id="KW-0460">Magnesium</keyword>